<feature type="non-terminal residue" evidence="4">
    <location>
        <position position="301"/>
    </location>
</feature>
<dbReference type="InterPro" id="IPR000504">
    <property type="entry name" value="RRM_dom"/>
</dbReference>
<dbReference type="CDD" id="cd12565">
    <property type="entry name" value="RRM1_MRD1"/>
    <property type="match status" value="1"/>
</dbReference>
<reference evidence="4" key="2">
    <citation type="submission" date="2021-01" db="EMBL/GenBank/DDBJ databases">
        <authorList>
            <person name="Schikora-Tamarit M.A."/>
        </authorList>
    </citation>
    <scope>NUCLEOTIDE SEQUENCE</scope>
    <source>
        <strain evidence="4">CBS2887</strain>
    </source>
</reference>
<evidence type="ECO:0000313" key="4">
    <source>
        <dbReference type="EMBL" id="KAH3685661.1"/>
    </source>
</evidence>
<accession>A0A9P8Q822</accession>
<evidence type="ECO:0000256" key="1">
    <source>
        <dbReference type="PROSITE-ProRule" id="PRU00176"/>
    </source>
</evidence>
<dbReference type="PROSITE" id="PS50102">
    <property type="entry name" value="RRM"/>
    <property type="match status" value="1"/>
</dbReference>
<feature type="compositionally biased region" description="Basic and acidic residues" evidence="2">
    <location>
        <begin position="219"/>
        <end position="230"/>
    </location>
</feature>
<evidence type="ECO:0000313" key="5">
    <source>
        <dbReference type="Proteomes" id="UP000774326"/>
    </source>
</evidence>
<evidence type="ECO:0000256" key="2">
    <source>
        <dbReference type="SAM" id="MobiDB-lite"/>
    </source>
</evidence>
<proteinExistence type="predicted"/>
<dbReference type="OrthoDB" id="439639at2759"/>
<evidence type="ECO:0000259" key="3">
    <source>
        <dbReference type="PROSITE" id="PS50102"/>
    </source>
</evidence>
<feature type="region of interest" description="Disordered" evidence="2">
    <location>
        <begin position="204"/>
        <end position="265"/>
    </location>
</feature>
<dbReference type="SMART" id="SM00360">
    <property type="entry name" value="RRM"/>
    <property type="match status" value="1"/>
</dbReference>
<keyword evidence="5" id="KW-1185">Reference proteome</keyword>
<dbReference type="AlphaFoldDB" id="A0A9P8Q822"/>
<dbReference type="Pfam" id="PF00076">
    <property type="entry name" value="RRM_1"/>
    <property type="match status" value="1"/>
</dbReference>
<dbReference type="Proteomes" id="UP000774326">
    <property type="component" value="Unassembled WGS sequence"/>
</dbReference>
<dbReference type="InterPro" id="IPR035979">
    <property type="entry name" value="RBD_domain_sf"/>
</dbReference>
<dbReference type="Gene3D" id="3.30.70.330">
    <property type="match status" value="1"/>
</dbReference>
<dbReference type="InterPro" id="IPR050441">
    <property type="entry name" value="RBM"/>
</dbReference>
<keyword evidence="1" id="KW-0694">RNA-binding</keyword>
<feature type="region of interest" description="Disordered" evidence="2">
    <location>
        <begin position="99"/>
        <end position="139"/>
    </location>
</feature>
<name>A0A9P8Q822_WICPI</name>
<organism evidence="4 5">
    <name type="scientific">Wickerhamomyces pijperi</name>
    <name type="common">Yeast</name>
    <name type="synonym">Pichia pijperi</name>
    <dbReference type="NCBI Taxonomy" id="599730"/>
    <lineage>
        <taxon>Eukaryota</taxon>
        <taxon>Fungi</taxon>
        <taxon>Dikarya</taxon>
        <taxon>Ascomycota</taxon>
        <taxon>Saccharomycotina</taxon>
        <taxon>Saccharomycetes</taxon>
        <taxon>Phaffomycetales</taxon>
        <taxon>Wickerhamomycetaceae</taxon>
        <taxon>Wickerhamomyces</taxon>
    </lineage>
</organism>
<feature type="region of interest" description="Disordered" evidence="2">
    <location>
        <begin position="278"/>
        <end position="301"/>
    </location>
</feature>
<feature type="compositionally biased region" description="Basic and acidic residues" evidence="2">
    <location>
        <begin position="99"/>
        <end position="119"/>
    </location>
</feature>
<comment type="caution">
    <text evidence="4">The sequence shown here is derived from an EMBL/GenBank/DDBJ whole genome shotgun (WGS) entry which is preliminary data.</text>
</comment>
<sequence length="301" mass="35050">MSRIIIKGLPKYLTEDRLKDHFATKGEITDVKLRKNFKGESRRFAFIGFKNADDAENAVKYFDGSFIDTSKIEVSVAKSFVDPTVPKSFKEKKKEAFDKLKERERRQQAREEKEREFKKQKLNKNKKSRIDEEIDSNPQLKEYMEAMKPASQSKSWSNDVVVNENNGLDQSGSDNLLLNKVMAMKTDDSANDMFKNDIADEIFKVDEESDDEYENFDSNSKKDEEPEEKMFSLSDLPQDTESNKDQDGEEDMEDEEKKKTEEEISDLEWLKKRRIRVKENGEIVGNDATQEASTEEEQNQQ</sequence>
<reference evidence="4" key="1">
    <citation type="journal article" date="2021" name="Open Biol.">
        <title>Shared evolutionary footprints suggest mitochondrial oxidative damage underlies multiple complex I losses in fungi.</title>
        <authorList>
            <person name="Schikora-Tamarit M.A."/>
            <person name="Marcet-Houben M."/>
            <person name="Nosek J."/>
            <person name="Gabaldon T."/>
        </authorList>
    </citation>
    <scope>NUCLEOTIDE SEQUENCE</scope>
    <source>
        <strain evidence="4">CBS2887</strain>
    </source>
</reference>
<protein>
    <recommendedName>
        <fullName evidence="3">RRM domain-containing protein</fullName>
    </recommendedName>
</protein>
<dbReference type="PANTHER" id="PTHR48034">
    <property type="entry name" value="TRANSFORMER-2 SEX-DETERMINING PROTEIN-RELATED"/>
    <property type="match status" value="1"/>
</dbReference>
<gene>
    <name evidence="4" type="ORF">WICPIJ_003345</name>
</gene>
<dbReference type="EMBL" id="JAEUBG010001843">
    <property type="protein sequence ID" value="KAH3685661.1"/>
    <property type="molecule type" value="Genomic_DNA"/>
</dbReference>
<feature type="domain" description="RRM" evidence="3">
    <location>
        <begin position="2"/>
        <end position="79"/>
    </location>
</feature>
<dbReference type="SUPFAM" id="SSF54928">
    <property type="entry name" value="RNA-binding domain, RBD"/>
    <property type="match status" value="1"/>
</dbReference>
<dbReference type="GO" id="GO:0003723">
    <property type="term" value="F:RNA binding"/>
    <property type="evidence" value="ECO:0007669"/>
    <property type="project" value="UniProtKB-UniRule"/>
</dbReference>
<dbReference type="InterPro" id="IPR012677">
    <property type="entry name" value="Nucleotide-bd_a/b_plait_sf"/>
</dbReference>